<evidence type="ECO:0000256" key="4">
    <source>
        <dbReference type="ARBA" id="ARBA00012483"/>
    </source>
</evidence>
<feature type="domain" description="RING-type" evidence="17">
    <location>
        <begin position="109"/>
        <end position="151"/>
    </location>
</feature>
<proteinExistence type="inferred from homology"/>
<accession>A0ABR2CVY4</accession>
<evidence type="ECO:0000256" key="8">
    <source>
        <dbReference type="ARBA" id="ARBA00022771"/>
    </source>
</evidence>
<dbReference type="SMART" id="SM00184">
    <property type="entry name" value="RING"/>
    <property type="match status" value="1"/>
</dbReference>
<feature type="transmembrane region" description="Helical" evidence="16">
    <location>
        <begin position="20"/>
        <end position="46"/>
    </location>
</feature>
<keyword evidence="19" id="KW-1185">Reference proteome</keyword>
<comment type="similarity">
    <text evidence="13">Belongs to the RING-type zinc finger family. ATL subfamily.</text>
</comment>
<comment type="pathway">
    <text evidence="3">Protein modification; protein ubiquitination.</text>
</comment>
<dbReference type="PANTHER" id="PTHR46913">
    <property type="entry name" value="RING-H2 FINGER PROTEIN ATL16"/>
    <property type="match status" value="1"/>
</dbReference>
<keyword evidence="7" id="KW-0479">Metal-binding</keyword>
<dbReference type="InterPro" id="IPR001841">
    <property type="entry name" value="Znf_RING"/>
</dbReference>
<evidence type="ECO:0000256" key="11">
    <source>
        <dbReference type="ARBA" id="ARBA00022989"/>
    </source>
</evidence>
<organism evidence="18 19">
    <name type="scientific">Hibiscus sabdariffa</name>
    <name type="common">roselle</name>
    <dbReference type="NCBI Taxonomy" id="183260"/>
    <lineage>
        <taxon>Eukaryota</taxon>
        <taxon>Viridiplantae</taxon>
        <taxon>Streptophyta</taxon>
        <taxon>Embryophyta</taxon>
        <taxon>Tracheophyta</taxon>
        <taxon>Spermatophyta</taxon>
        <taxon>Magnoliopsida</taxon>
        <taxon>eudicotyledons</taxon>
        <taxon>Gunneridae</taxon>
        <taxon>Pentapetalae</taxon>
        <taxon>rosids</taxon>
        <taxon>malvids</taxon>
        <taxon>Malvales</taxon>
        <taxon>Malvaceae</taxon>
        <taxon>Malvoideae</taxon>
        <taxon>Hibiscus</taxon>
    </lineage>
</organism>
<dbReference type="PROSITE" id="PS50089">
    <property type="entry name" value="ZF_RING_2"/>
    <property type="match status" value="1"/>
</dbReference>
<evidence type="ECO:0000256" key="14">
    <source>
        <dbReference type="PROSITE-ProRule" id="PRU00175"/>
    </source>
</evidence>
<evidence type="ECO:0000256" key="15">
    <source>
        <dbReference type="SAM" id="MobiDB-lite"/>
    </source>
</evidence>
<evidence type="ECO:0000256" key="13">
    <source>
        <dbReference type="ARBA" id="ARBA00024209"/>
    </source>
</evidence>
<keyword evidence="5" id="KW-0808">Transferase</keyword>
<dbReference type="InterPro" id="IPR044600">
    <property type="entry name" value="ATL1/ATL16-like"/>
</dbReference>
<dbReference type="PANTHER" id="PTHR46913:SF1">
    <property type="entry name" value="RING-H2 FINGER PROTEIN ATL16"/>
    <property type="match status" value="1"/>
</dbReference>
<dbReference type="Pfam" id="PF13639">
    <property type="entry name" value="zf-RING_2"/>
    <property type="match status" value="1"/>
</dbReference>
<keyword evidence="9" id="KW-0833">Ubl conjugation pathway</keyword>
<feature type="region of interest" description="Disordered" evidence="15">
    <location>
        <begin position="168"/>
        <end position="198"/>
    </location>
</feature>
<dbReference type="SUPFAM" id="SSF57850">
    <property type="entry name" value="RING/U-box"/>
    <property type="match status" value="1"/>
</dbReference>
<reference evidence="18 19" key="1">
    <citation type="journal article" date="2024" name="G3 (Bethesda)">
        <title>Genome assembly of Hibiscus sabdariffa L. provides insights into metabolisms of medicinal natural products.</title>
        <authorList>
            <person name="Kim T."/>
        </authorList>
    </citation>
    <scope>NUCLEOTIDE SEQUENCE [LARGE SCALE GENOMIC DNA]</scope>
    <source>
        <strain evidence="18">TK-2024</strain>
        <tissue evidence="18">Old leaves</tissue>
    </source>
</reference>
<evidence type="ECO:0000256" key="2">
    <source>
        <dbReference type="ARBA" id="ARBA00004167"/>
    </source>
</evidence>
<protein>
    <recommendedName>
        <fullName evidence="4">RING-type E3 ubiquitin transferase</fullName>
        <ecNumber evidence="4">2.3.2.27</ecNumber>
    </recommendedName>
</protein>
<dbReference type="Gene3D" id="3.30.40.10">
    <property type="entry name" value="Zinc/RING finger domain, C3HC4 (zinc finger)"/>
    <property type="match status" value="1"/>
</dbReference>
<dbReference type="CDD" id="cd16461">
    <property type="entry name" value="RING-H2_EL5-like"/>
    <property type="match status" value="1"/>
</dbReference>
<evidence type="ECO:0000256" key="6">
    <source>
        <dbReference type="ARBA" id="ARBA00022692"/>
    </source>
</evidence>
<evidence type="ECO:0000256" key="16">
    <source>
        <dbReference type="SAM" id="Phobius"/>
    </source>
</evidence>
<evidence type="ECO:0000256" key="12">
    <source>
        <dbReference type="ARBA" id="ARBA00023136"/>
    </source>
</evidence>
<keyword evidence="8 14" id="KW-0863">Zinc-finger</keyword>
<dbReference type="EC" id="2.3.2.27" evidence="4"/>
<gene>
    <name evidence="18" type="ORF">V6N12_029378</name>
</gene>
<keyword evidence="12 16" id="KW-0472">Membrane</keyword>
<evidence type="ECO:0000256" key="9">
    <source>
        <dbReference type="ARBA" id="ARBA00022786"/>
    </source>
</evidence>
<evidence type="ECO:0000256" key="7">
    <source>
        <dbReference type="ARBA" id="ARBA00022723"/>
    </source>
</evidence>
<dbReference type="EMBL" id="JBBPBM010000041">
    <property type="protein sequence ID" value="KAK8524513.1"/>
    <property type="molecule type" value="Genomic_DNA"/>
</dbReference>
<comment type="caution">
    <text evidence="18">The sequence shown here is derived from an EMBL/GenBank/DDBJ whole genome shotgun (WGS) entry which is preliminary data.</text>
</comment>
<keyword evidence="10" id="KW-0862">Zinc</keyword>
<comment type="subcellular location">
    <subcellularLocation>
        <location evidence="2">Membrane</location>
        <topology evidence="2">Single-pass membrane protein</topology>
    </subcellularLocation>
</comment>
<evidence type="ECO:0000313" key="18">
    <source>
        <dbReference type="EMBL" id="KAK8524513.1"/>
    </source>
</evidence>
<evidence type="ECO:0000256" key="1">
    <source>
        <dbReference type="ARBA" id="ARBA00000900"/>
    </source>
</evidence>
<evidence type="ECO:0000313" key="19">
    <source>
        <dbReference type="Proteomes" id="UP001472677"/>
    </source>
</evidence>
<comment type="catalytic activity">
    <reaction evidence="1">
        <text>S-ubiquitinyl-[E2 ubiquitin-conjugating enzyme]-L-cysteine + [acceptor protein]-L-lysine = [E2 ubiquitin-conjugating enzyme]-L-cysteine + N(6)-ubiquitinyl-[acceptor protein]-L-lysine.</text>
        <dbReference type="EC" id="2.3.2.27"/>
    </reaction>
</comment>
<evidence type="ECO:0000256" key="10">
    <source>
        <dbReference type="ARBA" id="ARBA00022833"/>
    </source>
</evidence>
<dbReference type="InterPro" id="IPR013083">
    <property type="entry name" value="Znf_RING/FYVE/PHD"/>
</dbReference>
<evidence type="ECO:0000256" key="3">
    <source>
        <dbReference type="ARBA" id="ARBA00004906"/>
    </source>
</evidence>
<evidence type="ECO:0000259" key="17">
    <source>
        <dbReference type="PROSITE" id="PS50089"/>
    </source>
</evidence>
<dbReference type="Proteomes" id="UP001472677">
    <property type="component" value="Unassembled WGS sequence"/>
</dbReference>
<keyword evidence="6 16" id="KW-0812">Transmembrane</keyword>
<keyword evidence="11 16" id="KW-1133">Transmembrane helix</keyword>
<sequence>MGFEDDDDDDNRISGFTRRIMLAAIGSLVGVVMLMILLHFYARYLLKRQERRRRAELYGSRTDQITSVGEIHIIEPPKSGLDPSVIASLPMFTYEVTGRVDHGDEPTECSVCLGDITQESKVRLLPNCKHIFHVQCIDTWLGSHTTCPICRTAAEPSVQPQDIELGDRVQPTAPPIEGNASHGAAQVEKDGGASGSGSRFGSFRWMLGGQRSSNRFQSFEDHEIGRAQDLER</sequence>
<name>A0ABR2CVY4_9ROSI</name>
<evidence type="ECO:0000256" key="5">
    <source>
        <dbReference type="ARBA" id="ARBA00022679"/>
    </source>
</evidence>